<feature type="domain" description="Peptidoglycan binding-like" evidence="2">
    <location>
        <begin position="204"/>
        <end position="259"/>
    </location>
</feature>
<dbReference type="Pfam" id="PF00182">
    <property type="entry name" value="Glyco_hydro_19"/>
    <property type="match status" value="1"/>
</dbReference>
<dbReference type="PANTHER" id="PTHR34408">
    <property type="entry name" value="FAMILY PROTEIN, PUTATIVE-RELATED"/>
    <property type="match status" value="1"/>
</dbReference>
<dbReference type="PANTHER" id="PTHR34408:SF1">
    <property type="entry name" value="GLYCOSYL HYDROLASE FAMILY 19 DOMAIN-CONTAINING PROTEIN HI_1415"/>
    <property type="match status" value="1"/>
</dbReference>
<dbReference type="GO" id="GO:0016998">
    <property type="term" value="P:cell wall macromolecule catabolic process"/>
    <property type="evidence" value="ECO:0007669"/>
    <property type="project" value="InterPro"/>
</dbReference>
<proteinExistence type="predicted"/>
<dbReference type="Proteomes" id="UP000631694">
    <property type="component" value="Unassembled WGS sequence"/>
</dbReference>
<sequence>MLTLDADLLRVIAPKVTGTRAVRQAEIIADVGAALEDTLEYYDIFSRIRIAHFLAQIAHECDGFCTTEEYASGKDYEGRLDLGNTQKGDGVRFKGRGLLQLTGRFNYAAMSDTLGIDLVADPHLAAEPVTSLKIAGEYWKSRKINVAADADDLITVTRKVNGGLRGLAERQAYLAKAKVALAGKRAEHIANPSGGMPVLHRGLRGDAVEVLQRRLRAQGYLVAIDGDFGPGTETAVRHFQATRSLKVDGIVGPSTWGALPDELAQAA</sequence>
<dbReference type="InterPro" id="IPR002477">
    <property type="entry name" value="Peptidoglycan-bd-like"/>
</dbReference>
<keyword evidence="4" id="KW-1185">Reference proteome</keyword>
<reference evidence="3" key="1">
    <citation type="submission" date="2020-12" db="EMBL/GenBank/DDBJ databases">
        <title>Methylobrevis albus sp. nov., isolated from fresh water lack sediment.</title>
        <authorList>
            <person name="Zou Q."/>
        </authorList>
    </citation>
    <scope>NUCLEOTIDE SEQUENCE</scope>
    <source>
        <strain evidence="3">L22</strain>
    </source>
</reference>
<comment type="caution">
    <text evidence="3">The sequence shown here is derived from an EMBL/GenBank/DDBJ whole genome shotgun (WGS) entry which is preliminary data.</text>
</comment>
<dbReference type="Gene3D" id="1.10.530.10">
    <property type="match status" value="1"/>
</dbReference>
<name>A0A931HYS2_9HYPH</name>
<dbReference type="RefSeq" id="WP_197309904.1">
    <property type="nucleotide sequence ID" value="NZ_JADZLT010000040.1"/>
</dbReference>
<dbReference type="InterPro" id="IPR036366">
    <property type="entry name" value="PGBDSf"/>
</dbReference>
<dbReference type="GO" id="GO:0004568">
    <property type="term" value="F:chitinase activity"/>
    <property type="evidence" value="ECO:0007669"/>
    <property type="project" value="InterPro"/>
</dbReference>
<dbReference type="Gene3D" id="1.10.101.10">
    <property type="entry name" value="PGBD-like superfamily/PGBD"/>
    <property type="match status" value="1"/>
</dbReference>
<gene>
    <name evidence="3" type="ORF">I5731_03130</name>
</gene>
<evidence type="ECO:0000313" key="3">
    <source>
        <dbReference type="EMBL" id="MBH0236805.1"/>
    </source>
</evidence>
<dbReference type="EMBL" id="JADZLT010000040">
    <property type="protein sequence ID" value="MBH0236805.1"/>
    <property type="molecule type" value="Genomic_DNA"/>
</dbReference>
<dbReference type="InterPro" id="IPR023346">
    <property type="entry name" value="Lysozyme-like_dom_sf"/>
</dbReference>
<accession>A0A931HYS2</accession>
<organism evidence="3 4">
    <name type="scientific">Methylobrevis albus</name>
    <dbReference type="NCBI Taxonomy" id="2793297"/>
    <lineage>
        <taxon>Bacteria</taxon>
        <taxon>Pseudomonadati</taxon>
        <taxon>Pseudomonadota</taxon>
        <taxon>Alphaproteobacteria</taxon>
        <taxon>Hyphomicrobiales</taxon>
        <taxon>Pleomorphomonadaceae</taxon>
        <taxon>Methylobrevis</taxon>
    </lineage>
</organism>
<feature type="domain" description="Glycoside hydrolase family 19 catalytic" evidence="1">
    <location>
        <begin position="53"/>
        <end position="145"/>
    </location>
</feature>
<evidence type="ECO:0000259" key="1">
    <source>
        <dbReference type="Pfam" id="PF00182"/>
    </source>
</evidence>
<evidence type="ECO:0000313" key="4">
    <source>
        <dbReference type="Proteomes" id="UP000631694"/>
    </source>
</evidence>
<dbReference type="InterPro" id="IPR036365">
    <property type="entry name" value="PGBD-like_sf"/>
</dbReference>
<dbReference type="InterPro" id="IPR052354">
    <property type="entry name" value="Cell_Wall_Dynamics_Protein"/>
</dbReference>
<dbReference type="SUPFAM" id="SSF53955">
    <property type="entry name" value="Lysozyme-like"/>
    <property type="match status" value="1"/>
</dbReference>
<dbReference type="GO" id="GO:0006032">
    <property type="term" value="P:chitin catabolic process"/>
    <property type="evidence" value="ECO:0007669"/>
    <property type="project" value="InterPro"/>
</dbReference>
<dbReference type="InterPro" id="IPR000726">
    <property type="entry name" value="Glyco_hydro_19_cat"/>
</dbReference>
<dbReference type="SUPFAM" id="SSF47090">
    <property type="entry name" value="PGBD-like"/>
    <property type="match status" value="1"/>
</dbReference>
<dbReference type="AlphaFoldDB" id="A0A931HYS2"/>
<evidence type="ECO:0000259" key="2">
    <source>
        <dbReference type="Pfam" id="PF01471"/>
    </source>
</evidence>
<dbReference type="Pfam" id="PF01471">
    <property type="entry name" value="PG_binding_1"/>
    <property type="match status" value="1"/>
</dbReference>
<protein>
    <submittedName>
        <fullName evidence="3">Peptidoglycan-binding protein</fullName>
    </submittedName>
</protein>